<evidence type="ECO:0000259" key="1">
    <source>
        <dbReference type="Pfam" id="PF12697"/>
    </source>
</evidence>
<accession>K9PA60</accession>
<organism evidence="2 3">
    <name type="scientific">Cyanobium gracile (strain ATCC 27147 / PCC 6307)</name>
    <dbReference type="NCBI Taxonomy" id="292564"/>
    <lineage>
        <taxon>Bacteria</taxon>
        <taxon>Bacillati</taxon>
        <taxon>Cyanobacteriota</taxon>
        <taxon>Cyanophyceae</taxon>
        <taxon>Synechococcales</taxon>
        <taxon>Prochlorococcaceae</taxon>
        <taxon>Cyanobium</taxon>
    </lineage>
</organism>
<dbReference type="eggNOG" id="COG1073">
    <property type="taxonomic scope" value="Bacteria"/>
</dbReference>
<evidence type="ECO:0000313" key="3">
    <source>
        <dbReference type="Proteomes" id="UP000010388"/>
    </source>
</evidence>
<gene>
    <name evidence="2" type="ordered locus">Cyagr_3188</name>
</gene>
<proteinExistence type="predicted"/>
<name>K9PA60_CYAGP</name>
<dbReference type="PANTHER" id="PTHR43689:SF8">
    <property type="entry name" value="ALPHA_BETA-HYDROLASES SUPERFAMILY PROTEIN"/>
    <property type="match status" value="1"/>
</dbReference>
<dbReference type="KEGG" id="cgc:Cyagr_3188"/>
<dbReference type="InterPro" id="IPR000073">
    <property type="entry name" value="AB_hydrolase_1"/>
</dbReference>
<dbReference type="RefSeq" id="WP_015110700.1">
    <property type="nucleotide sequence ID" value="NC_019675.1"/>
</dbReference>
<dbReference type="InterPro" id="IPR029058">
    <property type="entry name" value="AB_hydrolase_fold"/>
</dbReference>
<dbReference type="PATRIC" id="fig|292564.3.peg.3027"/>
<dbReference type="AlphaFoldDB" id="K9PA60"/>
<dbReference type="EMBL" id="CP003495">
    <property type="protein sequence ID" value="AFY30267.1"/>
    <property type="molecule type" value="Genomic_DNA"/>
</dbReference>
<dbReference type="PANTHER" id="PTHR43689">
    <property type="entry name" value="HYDROLASE"/>
    <property type="match status" value="1"/>
</dbReference>
<dbReference type="Proteomes" id="UP000010388">
    <property type="component" value="Chromosome"/>
</dbReference>
<reference evidence="3" key="1">
    <citation type="journal article" date="2013" name="Proc. Natl. Acad. Sci. U.S.A.">
        <title>Improving the coverage of the cyanobacterial phylum using diversity-driven genome sequencing.</title>
        <authorList>
            <person name="Shih P.M."/>
            <person name="Wu D."/>
            <person name="Latifi A."/>
            <person name="Axen S.D."/>
            <person name="Fewer D.P."/>
            <person name="Talla E."/>
            <person name="Calteau A."/>
            <person name="Cai F."/>
            <person name="Tandeau de Marsac N."/>
            <person name="Rippka R."/>
            <person name="Herdman M."/>
            <person name="Sivonen K."/>
            <person name="Coursin T."/>
            <person name="Laurent T."/>
            <person name="Goodwin L."/>
            <person name="Nolan M."/>
            <person name="Davenport K.W."/>
            <person name="Han C.S."/>
            <person name="Rubin E.M."/>
            <person name="Eisen J.A."/>
            <person name="Woyke T."/>
            <person name="Gugger M."/>
            <person name="Kerfeld C.A."/>
        </authorList>
    </citation>
    <scope>NUCLEOTIDE SEQUENCE [LARGE SCALE GENOMIC DNA]</scope>
    <source>
        <strain evidence="3">ATCC 27147 / PCC 6307</strain>
    </source>
</reference>
<dbReference type="SUPFAM" id="SSF53474">
    <property type="entry name" value="alpha/beta-Hydrolases"/>
    <property type="match status" value="1"/>
</dbReference>
<protein>
    <submittedName>
        <fullName evidence="2">Putative thioesterase involved in non-ribosomal peptide biosynthesis</fullName>
    </submittedName>
</protein>
<dbReference type="Gene3D" id="3.40.50.1820">
    <property type="entry name" value="alpha/beta hydrolase"/>
    <property type="match status" value="2"/>
</dbReference>
<dbReference type="STRING" id="292564.Cyagr_3188"/>
<evidence type="ECO:0000313" key="2">
    <source>
        <dbReference type="EMBL" id="AFY30267.1"/>
    </source>
</evidence>
<dbReference type="HOGENOM" id="CLU_114833_0_0_3"/>
<sequence>MRGLPERLLFLPGASGDTAFWRPLEQRLACAAERRHLGWPGFGDTPPRPGVQGFEDLLALVLEPLDRPCALIAQSMGGVLALQAALARPRWVTHLVLCATSGGLPMAELGAADWRGGFRTSLSHLPDWFATETTDLSGRLAEVTAPTLLLWGDADPFSPVAAGERLAMLLPDARLHVINGGDHDLGRHHAGRLAPLVDAHLTPP</sequence>
<feature type="domain" description="AB hydrolase-1" evidence="1">
    <location>
        <begin position="8"/>
        <end position="131"/>
    </location>
</feature>
<dbReference type="Pfam" id="PF12697">
    <property type="entry name" value="Abhydrolase_6"/>
    <property type="match status" value="1"/>
</dbReference>